<name>A0A2P4XNJ6_9STRA</name>
<evidence type="ECO:0000313" key="1">
    <source>
        <dbReference type="EMBL" id="POM67104.1"/>
    </source>
</evidence>
<accession>A0A2P4XNJ6</accession>
<organism evidence="1 2">
    <name type="scientific">Phytophthora palmivora</name>
    <dbReference type="NCBI Taxonomy" id="4796"/>
    <lineage>
        <taxon>Eukaryota</taxon>
        <taxon>Sar</taxon>
        <taxon>Stramenopiles</taxon>
        <taxon>Oomycota</taxon>
        <taxon>Peronosporomycetes</taxon>
        <taxon>Peronosporales</taxon>
        <taxon>Peronosporaceae</taxon>
        <taxon>Phytophthora</taxon>
    </lineage>
</organism>
<dbReference type="OrthoDB" id="124578at2759"/>
<reference evidence="1 2" key="1">
    <citation type="journal article" date="2017" name="Genome Biol. Evol.">
        <title>Phytophthora megakarya and P. palmivora, closely related causal agents of cacao black pod rot, underwent increases in genome sizes and gene numbers by different mechanisms.</title>
        <authorList>
            <person name="Ali S.S."/>
            <person name="Shao J."/>
            <person name="Lary D.J."/>
            <person name="Kronmiller B."/>
            <person name="Shen D."/>
            <person name="Strem M.D."/>
            <person name="Amoako-Attah I."/>
            <person name="Akrofi A.Y."/>
            <person name="Begoude B.A."/>
            <person name="Ten Hoopen G.M."/>
            <person name="Coulibaly K."/>
            <person name="Kebe B.I."/>
            <person name="Melnick R.L."/>
            <person name="Guiltinan M.J."/>
            <person name="Tyler B.M."/>
            <person name="Meinhardt L.W."/>
            <person name="Bailey B.A."/>
        </authorList>
    </citation>
    <scope>NUCLEOTIDE SEQUENCE [LARGE SCALE GENOMIC DNA]</scope>
    <source>
        <strain evidence="2">sbr112.9</strain>
    </source>
</reference>
<comment type="caution">
    <text evidence="1">The sequence shown here is derived from an EMBL/GenBank/DDBJ whole genome shotgun (WGS) entry which is preliminary data.</text>
</comment>
<evidence type="ECO:0000313" key="2">
    <source>
        <dbReference type="Proteomes" id="UP000237271"/>
    </source>
</evidence>
<keyword evidence="2" id="KW-1185">Reference proteome</keyword>
<sequence>MKSFDNDKSQTMACTICLDAVHKMRYSLLVCSSQACCEASTFKCTWRGKIVTCLETEHASIFEYRAHNTSTSSPRRKRMTSSQKMYCRELADSHLHYARSVAQIWHPTRARAFEFGVCPPPTLARRVSELLRSRLLGLAEGQNVDTVRAGGFCMLRLISLSAPRVQVAPNKRSEEGIAVSAQLGSNYARQEVEGEPPGGWPVDVERQWCPCCYWFAFGTCVHILYALRITAHVDSNGREVLVSRRKRKRGEVAVLPRTGRPNAIGPALSFE</sequence>
<evidence type="ECO:0008006" key="3">
    <source>
        <dbReference type="Google" id="ProtNLM"/>
    </source>
</evidence>
<dbReference type="AlphaFoldDB" id="A0A2P4XNJ6"/>
<protein>
    <recommendedName>
        <fullName evidence="3">SWIM-type domain-containing protein</fullName>
    </recommendedName>
</protein>
<dbReference type="EMBL" id="NCKW01009475">
    <property type="protein sequence ID" value="POM67104.1"/>
    <property type="molecule type" value="Genomic_DNA"/>
</dbReference>
<dbReference type="Proteomes" id="UP000237271">
    <property type="component" value="Unassembled WGS sequence"/>
</dbReference>
<proteinExistence type="predicted"/>
<gene>
    <name evidence="1" type="ORF">PHPALM_16944</name>
</gene>